<keyword evidence="3" id="KW-1133">Transmembrane helix</keyword>
<dbReference type="GO" id="GO:0000155">
    <property type="term" value="F:phosphorelay sensor kinase activity"/>
    <property type="evidence" value="ECO:0007669"/>
    <property type="project" value="InterPro"/>
</dbReference>
<dbReference type="PROSITE" id="PS50109">
    <property type="entry name" value="HIS_KIN"/>
    <property type="match status" value="1"/>
</dbReference>
<dbReference type="Gene3D" id="3.30.565.10">
    <property type="entry name" value="Histidine kinase-like ATPase, C-terminal domain"/>
    <property type="match status" value="1"/>
</dbReference>
<keyword evidence="1 5" id="KW-0808">Transferase</keyword>
<dbReference type="Proteomes" id="UP000280696">
    <property type="component" value="Unassembled WGS sequence"/>
</dbReference>
<dbReference type="EMBL" id="RAYQ01000011">
    <property type="protein sequence ID" value="RKI91112.1"/>
    <property type="molecule type" value="Genomic_DNA"/>
</dbReference>
<evidence type="ECO:0000256" key="2">
    <source>
        <dbReference type="ARBA" id="ARBA00023012"/>
    </source>
</evidence>
<feature type="domain" description="Histidine kinase" evidence="4">
    <location>
        <begin position="484"/>
        <end position="580"/>
    </location>
</feature>
<dbReference type="SMART" id="SM00387">
    <property type="entry name" value="HATPase_c"/>
    <property type="match status" value="1"/>
</dbReference>
<proteinExistence type="predicted"/>
<dbReference type="Pfam" id="PF06580">
    <property type="entry name" value="His_kinase"/>
    <property type="match status" value="1"/>
</dbReference>
<organism evidence="5 6">
    <name type="scientific">Parablautia intestinalis</name>
    <dbReference type="NCBI Taxonomy" id="2320100"/>
    <lineage>
        <taxon>Bacteria</taxon>
        <taxon>Bacillati</taxon>
        <taxon>Bacillota</taxon>
        <taxon>Clostridia</taxon>
        <taxon>Lachnospirales</taxon>
        <taxon>Lachnospiraceae</taxon>
        <taxon>Parablautia</taxon>
    </lineage>
</organism>
<protein>
    <submittedName>
        <fullName evidence="5">Sensor histidine kinase</fullName>
    </submittedName>
</protein>
<keyword evidence="3" id="KW-0472">Membrane</keyword>
<name>A0A3A9AI02_9FIRM</name>
<evidence type="ECO:0000259" key="4">
    <source>
        <dbReference type="PROSITE" id="PS50109"/>
    </source>
</evidence>
<sequence>MDMVNKCKKIWSNWNLNKKILISFIVVILIGITASYFMFLKVTRNRTLRQLCETKVLLLKNISDKETYILDNILNIMNMFLTDMDIQKFIKMKEGTDEYSKLQQSQLIKDKLIEQRGVFSNIDYSLSLIGFLEDAYVSNSSAYTKETNKQRMEEYRRVYPNKGYQLIWTHGGSYGEKGTITAISYIPDMRNGEPIGMLILDIPEVVFRQVYQEYVTEQENIFLMNEEGKVISSFETEAIGENYKETELYEDIMGYKEGYFYDVKEKEMVIFVKNPTGKTYIVDTVSYAKLIEPYKNVSRSLPVVFAMVSVICAVVSHQISKSIARPVQNLAEEIHVYCAENNHSDLRYKNGDEISYLEQEYHSMIQRLERMIEQIYAEQELKRKYEIEALKGQIQPHFLYNTLTSIRYLNLTEQKSEVDKALAALINILAVYFKDKSPWESIEQEMNFLKNYCFIQQVRYGNNFEAVIEYEEEITDMLLPKMLLQPIVENAIFHGVSDREEGGLIEIISGKKSGKIEIVVRDNGVGIEKTKEQGKAESHGVGMRNVQERMRLIYGEGASVTIESEADKGTVVTFMLPFITESD</sequence>
<evidence type="ECO:0000256" key="1">
    <source>
        <dbReference type="ARBA" id="ARBA00022777"/>
    </source>
</evidence>
<dbReference type="OrthoDB" id="9776552at2"/>
<dbReference type="InterPro" id="IPR003594">
    <property type="entry name" value="HATPase_dom"/>
</dbReference>
<keyword evidence="2" id="KW-0902">Two-component regulatory system</keyword>
<dbReference type="PANTHER" id="PTHR34220">
    <property type="entry name" value="SENSOR HISTIDINE KINASE YPDA"/>
    <property type="match status" value="1"/>
</dbReference>
<keyword evidence="3" id="KW-0812">Transmembrane</keyword>
<keyword evidence="6" id="KW-1185">Reference proteome</keyword>
<evidence type="ECO:0000256" key="3">
    <source>
        <dbReference type="SAM" id="Phobius"/>
    </source>
</evidence>
<dbReference type="InterPro" id="IPR036890">
    <property type="entry name" value="HATPase_C_sf"/>
</dbReference>
<dbReference type="PANTHER" id="PTHR34220:SF7">
    <property type="entry name" value="SENSOR HISTIDINE KINASE YPDA"/>
    <property type="match status" value="1"/>
</dbReference>
<dbReference type="GO" id="GO:0016020">
    <property type="term" value="C:membrane"/>
    <property type="evidence" value="ECO:0007669"/>
    <property type="project" value="InterPro"/>
</dbReference>
<evidence type="ECO:0000313" key="6">
    <source>
        <dbReference type="Proteomes" id="UP000280696"/>
    </source>
</evidence>
<gene>
    <name evidence="5" type="ORF">D7V94_11460</name>
</gene>
<comment type="caution">
    <text evidence="5">The sequence shown here is derived from an EMBL/GenBank/DDBJ whole genome shotgun (WGS) entry which is preliminary data.</text>
</comment>
<dbReference type="SUPFAM" id="SSF55874">
    <property type="entry name" value="ATPase domain of HSP90 chaperone/DNA topoisomerase II/histidine kinase"/>
    <property type="match status" value="1"/>
</dbReference>
<dbReference type="Pfam" id="PF02518">
    <property type="entry name" value="HATPase_c"/>
    <property type="match status" value="1"/>
</dbReference>
<dbReference type="AlphaFoldDB" id="A0A3A9AI02"/>
<dbReference type="InterPro" id="IPR050640">
    <property type="entry name" value="Bact_2-comp_sensor_kinase"/>
</dbReference>
<accession>A0A3A9AI02</accession>
<dbReference type="InterPro" id="IPR010559">
    <property type="entry name" value="Sig_transdc_His_kin_internal"/>
</dbReference>
<feature type="transmembrane region" description="Helical" evidence="3">
    <location>
        <begin position="20"/>
        <end position="40"/>
    </location>
</feature>
<dbReference type="Gene3D" id="6.10.340.10">
    <property type="match status" value="1"/>
</dbReference>
<keyword evidence="1 5" id="KW-0418">Kinase</keyword>
<evidence type="ECO:0000313" key="5">
    <source>
        <dbReference type="EMBL" id="RKI91112.1"/>
    </source>
</evidence>
<reference evidence="5 6" key="1">
    <citation type="submission" date="2018-09" db="EMBL/GenBank/DDBJ databases">
        <title>Murine metabolic-syndrome-specific gut microbial biobank.</title>
        <authorList>
            <person name="Liu C."/>
        </authorList>
    </citation>
    <scope>NUCLEOTIDE SEQUENCE [LARGE SCALE GENOMIC DNA]</scope>
    <source>
        <strain evidence="5 6">0.1xD8-82</strain>
    </source>
</reference>
<dbReference type="InterPro" id="IPR005467">
    <property type="entry name" value="His_kinase_dom"/>
</dbReference>